<dbReference type="PANTHER" id="PTHR14336:SF8">
    <property type="entry name" value="PROTEIN OPY1"/>
    <property type="match status" value="1"/>
</dbReference>
<feature type="region of interest" description="Disordered" evidence="1">
    <location>
        <begin position="256"/>
        <end position="276"/>
    </location>
</feature>
<keyword evidence="4" id="KW-1185">Reference proteome</keyword>
<dbReference type="InterPro" id="IPR011993">
    <property type="entry name" value="PH-like_dom_sf"/>
</dbReference>
<dbReference type="OrthoDB" id="1854502at2759"/>
<dbReference type="InterPro" id="IPR027417">
    <property type="entry name" value="P-loop_NTPase"/>
</dbReference>
<dbReference type="PANTHER" id="PTHR14336">
    <property type="entry name" value="TANDEM PH DOMAIN CONTAINING PROTEIN"/>
    <property type="match status" value="1"/>
</dbReference>
<dbReference type="Gene3D" id="2.30.29.30">
    <property type="entry name" value="Pleckstrin-homology domain (PH domain)/Phosphotyrosine-binding domain (PTB)"/>
    <property type="match status" value="1"/>
</dbReference>
<comment type="caution">
    <text evidence="3">The sequence shown here is derived from an EMBL/GenBank/DDBJ whole genome shotgun (WGS) entry which is preliminary data.</text>
</comment>
<dbReference type="Proteomes" id="UP000023152">
    <property type="component" value="Unassembled WGS sequence"/>
</dbReference>
<dbReference type="SUPFAM" id="SSF52540">
    <property type="entry name" value="P-loop containing nucleoside triphosphate hydrolases"/>
    <property type="match status" value="1"/>
</dbReference>
<feature type="domain" description="PH" evidence="2">
    <location>
        <begin position="297"/>
        <end position="409"/>
    </location>
</feature>
<accession>X6NL83</accession>
<gene>
    <name evidence="3" type="ORF">RFI_10087</name>
</gene>
<dbReference type="InterPro" id="IPR051707">
    <property type="entry name" value="PI-Interact_SigTrans_Reg"/>
</dbReference>
<dbReference type="PROSITE" id="PS50003">
    <property type="entry name" value="PH_DOMAIN"/>
    <property type="match status" value="1"/>
</dbReference>
<organism evidence="3 4">
    <name type="scientific">Reticulomyxa filosa</name>
    <dbReference type="NCBI Taxonomy" id="46433"/>
    <lineage>
        <taxon>Eukaryota</taxon>
        <taxon>Sar</taxon>
        <taxon>Rhizaria</taxon>
        <taxon>Retaria</taxon>
        <taxon>Foraminifera</taxon>
        <taxon>Monothalamids</taxon>
        <taxon>Reticulomyxidae</taxon>
        <taxon>Reticulomyxa</taxon>
    </lineage>
</organism>
<proteinExistence type="predicted"/>
<evidence type="ECO:0000256" key="1">
    <source>
        <dbReference type="SAM" id="MobiDB-lite"/>
    </source>
</evidence>
<dbReference type="InterPro" id="IPR001849">
    <property type="entry name" value="PH_domain"/>
</dbReference>
<dbReference type="SUPFAM" id="SSF50729">
    <property type="entry name" value="PH domain-like"/>
    <property type="match status" value="1"/>
</dbReference>
<protein>
    <submittedName>
        <fullName evidence="3">Pleckstrin domain-containing protein</fullName>
    </submittedName>
</protein>
<dbReference type="SMART" id="SM00233">
    <property type="entry name" value="PH"/>
    <property type="match status" value="1"/>
</dbReference>
<dbReference type="AlphaFoldDB" id="X6NL83"/>
<name>X6NL83_RETFI</name>
<evidence type="ECO:0000313" key="4">
    <source>
        <dbReference type="Proteomes" id="UP000023152"/>
    </source>
</evidence>
<reference evidence="3 4" key="1">
    <citation type="journal article" date="2013" name="Curr. Biol.">
        <title>The Genome of the Foraminiferan Reticulomyxa filosa.</title>
        <authorList>
            <person name="Glockner G."/>
            <person name="Hulsmann N."/>
            <person name="Schleicher M."/>
            <person name="Noegel A.A."/>
            <person name="Eichinger L."/>
            <person name="Gallinger C."/>
            <person name="Pawlowski J."/>
            <person name="Sierra R."/>
            <person name="Euteneuer U."/>
            <person name="Pillet L."/>
            <person name="Moustafa A."/>
            <person name="Platzer M."/>
            <person name="Groth M."/>
            <person name="Szafranski K."/>
            <person name="Schliwa M."/>
        </authorList>
    </citation>
    <scope>NUCLEOTIDE SEQUENCE [LARGE SCALE GENOMIC DNA]</scope>
</reference>
<evidence type="ECO:0000259" key="2">
    <source>
        <dbReference type="PROSITE" id="PS50003"/>
    </source>
</evidence>
<dbReference type="Pfam" id="PF00169">
    <property type="entry name" value="PH"/>
    <property type="match status" value="1"/>
</dbReference>
<dbReference type="EMBL" id="ASPP01007496">
    <property type="protein sequence ID" value="ETO27045.1"/>
    <property type="molecule type" value="Genomic_DNA"/>
</dbReference>
<sequence>MFEVEKRQFLLEILDTQEELKKKYNNRLLTHIIFKDISGTDVPSLYGLRDAMTINVSNDSNTSDSLTSPADQMDDYVVRRYWLQHYDVIVLVFDRQVRASFYTAVKVHQFISKLSQRKPKQPCSPYPTPVVFLSTREDLIDEKTLQCDISSPTFVSDTELEGYLARDLWLSGMKISSKNGKQIKQFFRHCVQQYCAAHKTTLQLPVPCKSSAIPPQPDLVACEKSNDVSTVMTSDEKPVPSSLSRLFGLFSVNKTESDTKGKANTTVNSTSKRERSALVLSPTESSTFRSKQKKTGSCICQGCLWKKGNVMPTWKYRYFVLKDDLTITYYTNQQEFKGVINLGNSNFIRVDCNENDPIKNDGDTKATLNSDGSPTYPFQVVCKDRIWKLRAPSVQDRHRWVKFIKAIVKFTFD</sequence>
<dbReference type="Gene3D" id="3.40.50.300">
    <property type="entry name" value="P-loop containing nucleotide triphosphate hydrolases"/>
    <property type="match status" value="1"/>
</dbReference>
<evidence type="ECO:0000313" key="3">
    <source>
        <dbReference type="EMBL" id="ETO27045.1"/>
    </source>
</evidence>